<dbReference type="Gene3D" id="3.40.50.1820">
    <property type="entry name" value="alpha/beta hydrolase"/>
    <property type="match status" value="1"/>
</dbReference>
<dbReference type="RefSeq" id="WP_106384282.1">
    <property type="nucleotide sequence ID" value="NZ_PVSZ01000011.1"/>
</dbReference>
<dbReference type="GO" id="GO:0016787">
    <property type="term" value="F:hydrolase activity"/>
    <property type="evidence" value="ECO:0007669"/>
    <property type="project" value="UniProtKB-KW"/>
</dbReference>
<dbReference type="EMBL" id="PVSZ01000011">
    <property type="protein sequence ID" value="PRT70405.1"/>
    <property type="molecule type" value="Genomic_DNA"/>
</dbReference>
<name>A0A2T0G2Y9_STRAP</name>
<keyword evidence="1" id="KW-0378">Hydrolase</keyword>
<sequence length="294" mass="32807">MKFSELPKKWKRQIILLTSISILFSLLIVGFGLFLQSYRAANEQHRSLLVKPDNQLIGERIVIHREGKNSVKVNIYYPTNGDKTNLPIVFNIHGGGFVGGDVDVLDTQSQRLADQWNSVIVSVNYTKADVKPINYGAEEIKDAVVYFVKNAKQFGIDPSKVTLMGYSAGAYYATESAGMLARDNTSIANVVLAYPWMTGMNAQELGEHYPPTLFVLAGKDQISQNAKVFIEEMKANKKDITVIEYPNAVHSFIESNNPEGLVGATTDMSEVVNDEQQNLARQAENEIYNWLLSH</sequence>
<dbReference type="Proteomes" id="UP000238573">
    <property type="component" value="Unassembled WGS sequence"/>
</dbReference>
<evidence type="ECO:0000256" key="2">
    <source>
        <dbReference type="SAM" id="Phobius"/>
    </source>
</evidence>
<keyword evidence="2" id="KW-1133">Transmembrane helix</keyword>
<gene>
    <name evidence="4" type="ORF">C6A27_05005</name>
</gene>
<evidence type="ECO:0000313" key="5">
    <source>
        <dbReference type="Proteomes" id="UP000238573"/>
    </source>
</evidence>
<keyword evidence="2" id="KW-0812">Transmembrane</keyword>
<accession>A0A2T0G2Y9</accession>
<organism evidence="4 5">
    <name type="scientific">Streptococcus anginosus</name>
    <dbReference type="NCBI Taxonomy" id="1328"/>
    <lineage>
        <taxon>Bacteria</taxon>
        <taxon>Bacillati</taxon>
        <taxon>Bacillota</taxon>
        <taxon>Bacilli</taxon>
        <taxon>Lactobacillales</taxon>
        <taxon>Streptococcaceae</taxon>
        <taxon>Streptococcus</taxon>
        <taxon>Streptococcus anginosus group</taxon>
    </lineage>
</organism>
<comment type="caution">
    <text evidence="4">The sequence shown here is derived from an EMBL/GenBank/DDBJ whole genome shotgun (WGS) entry which is preliminary data.</text>
</comment>
<reference evidence="4 5" key="1">
    <citation type="journal article" date="1993" name="J. Dent. Res.">
        <title>The isolation and characterization of milleri group streptococci from dental periapical abscesses.</title>
        <authorList>
            <person name="Fisher L.E."/>
            <person name="Russell R.R."/>
        </authorList>
    </citation>
    <scope>NUCLEOTIDE SEQUENCE [LARGE SCALE GENOMIC DNA]</scope>
    <source>
        <strain evidence="4 5">OUP21</strain>
    </source>
</reference>
<dbReference type="SUPFAM" id="SSF53474">
    <property type="entry name" value="alpha/beta-Hydrolases"/>
    <property type="match status" value="1"/>
</dbReference>
<evidence type="ECO:0000256" key="1">
    <source>
        <dbReference type="ARBA" id="ARBA00022801"/>
    </source>
</evidence>
<keyword evidence="2" id="KW-0472">Membrane</keyword>
<evidence type="ECO:0000313" key="4">
    <source>
        <dbReference type="EMBL" id="PRT70405.1"/>
    </source>
</evidence>
<feature type="transmembrane region" description="Helical" evidence="2">
    <location>
        <begin position="14"/>
        <end position="35"/>
    </location>
</feature>
<evidence type="ECO:0000259" key="3">
    <source>
        <dbReference type="Pfam" id="PF07859"/>
    </source>
</evidence>
<dbReference type="InterPro" id="IPR013094">
    <property type="entry name" value="AB_hydrolase_3"/>
</dbReference>
<dbReference type="AlphaFoldDB" id="A0A2T0G2Y9"/>
<dbReference type="InterPro" id="IPR029058">
    <property type="entry name" value="AB_hydrolase_fold"/>
</dbReference>
<feature type="domain" description="Alpha/beta hydrolase fold-3" evidence="3">
    <location>
        <begin position="89"/>
        <end position="198"/>
    </location>
</feature>
<dbReference type="PANTHER" id="PTHR48081">
    <property type="entry name" value="AB HYDROLASE SUPERFAMILY PROTEIN C4A8.06C"/>
    <property type="match status" value="1"/>
</dbReference>
<proteinExistence type="predicted"/>
<protein>
    <recommendedName>
        <fullName evidence="3">Alpha/beta hydrolase fold-3 domain-containing protein</fullName>
    </recommendedName>
</protein>
<dbReference type="Pfam" id="PF07859">
    <property type="entry name" value="Abhydrolase_3"/>
    <property type="match status" value="1"/>
</dbReference>
<dbReference type="InterPro" id="IPR050300">
    <property type="entry name" value="GDXG_lipolytic_enzyme"/>
</dbReference>